<dbReference type="GO" id="GO:0003723">
    <property type="term" value="F:RNA binding"/>
    <property type="evidence" value="ECO:0007669"/>
    <property type="project" value="InterPro"/>
</dbReference>
<keyword evidence="5" id="KW-0808">Transferase</keyword>
<evidence type="ECO:0000256" key="1">
    <source>
        <dbReference type="ARBA" id="ARBA00012494"/>
    </source>
</evidence>
<gene>
    <name evidence="15" type="primary">RdRp</name>
</gene>
<dbReference type="PROSITE" id="PS51657">
    <property type="entry name" value="PSRV_HELICASE"/>
    <property type="match status" value="1"/>
</dbReference>
<dbReference type="SUPFAM" id="SSF52540">
    <property type="entry name" value="P-loop containing nucleoside triphosphate hydrolases"/>
    <property type="match status" value="1"/>
</dbReference>
<keyword evidence="10" id="KW-0693">Viral RNA replication</keyword>
<evidence type="ECO:0000256" key="6">
    <source>
        <dbReference type="ARBA" id="ARBA00022695"/>
    </source>
</evidence>
<dbReference type="GO" id="GO:0006351">
    <property type="term" value="P:DNA-templated transcription"/>
    <property type="evidence" value="ECO:0007669"/>
    <property type="project" value="InterPro"/>
</dbReference>
<keyword evidence="9" id="KW-0067">ATP-binding</keyword>
<evidence type="ECO:0000256" key="4">
    <source>
        <dbReference type="ARBA" id="ARBA00022484"/>
    </source>
</evidence>
<evidence type="ECO:0000259" key="12">
    <source>
        <dbReference type="PROSITE" id="PS50507"/>
    </source>
</evidence>
<dbReference type="InterPro" id="IPR001788">
    <property type="entry name" value="RNA-dep_RNA_pol_alsuvir"/>
</dbReference>
<evidence type="ECO:0000259" key="13">
    <source>
        <dbReference type="PROSITE" id="PS51657"/>
    </source>
</evidence>
<evidence type="ECO:0000256" key="8">
    <source>
        <dbReference type="ARBA" id="ARBA00022801"/>
    </source>
</evidence>
<organismHost>
    <name type="scientific">Lilium formosanum</name>
    <dbReference type="NCBI Taxonomy" id="63788"/>
</organismHost>
<dbReference type="GO" id="GO:0039694">
    <property type="term" value="P:viral RNA genome replication"/>
    <property type="evidence" value="ECO:0007669"/>
    <property type="project" value="InterPro"/>
</dbReference>
<evidence type="ECO:0000256" key="3">
    <source>
        <dbReference type="ARBA" id="ARBA00018318"/>
    </source>
</evidence>
<dbReference type="InterPro" id="IPR027417">
    <property type="entry name" value="P-loop_NTPase"/>
</dbReference>
<dbReference type="GO" id="GO:0008174">
    <property type="term" value="F:mRNA methyltransferase activity"/>
    <property type="evidence" value="ECO:0007669"/>
    <property type="project" value="UniProtKB-UniRule"/>
</dbReference>
<evidence type="ECO:0000313" key="15">
    <source>
        <dbReference type="EMBL" id="BBB06664.1"/>
    </source>
</evidence>
<feature type="domain" description="Alphavirus-like MT" evidence="14">
    <location>
        <begin position="59"/>
        <end position="224"/>
    </location>
</feature>
<dbReference type="Gene3D" id="3.40.50.300">
    <property type="entry name" value="P-loop containing nucleotide triphosphate hydrolases"/>
    <property type="match status" value="1"/>
</dbReference>
<dbReference type="GO" id="GO:0005524">
    <property type="term" value="F:ATP binding"/>
    <property type="evidence" value="ECO:0007669"/>
    <property type="project" value="UniProtKB-KW"/>
</dbReference>
<dbReference type="PROSITE" id="PS51743">
    <property type="entry name" value="ALPHAVIRUS_MT"/>
    <property type="match status" value="1"/>
</dbReference>
<dbReference type="Pfam" id="PF01660">
    <property type="entry name" value="Vmethyltransf"/>
    <property type="match status" value="1"/>
</dbReference>
<evidence type="ECO:0000256" key="2">
    <source>
        <dbReference type="ARBA" id="ARBA00012552"/>
    </source>
</evidence>
<organism evidence="15">
    <name type="scientific">Lily virus X</name>
    <dbReference type="NCBI Taxonomy" id="12194"/>
    <lineage>
        <taxon>Viruses</taxon>
        <taxon>Riboviria</taxon>
        <taxon>Orthornavirae</taxon>
        <taxon>Kitrinoviricota</taxon>
        <taxon>Alsuviricetes</taxon>
        <taxon>Tymovirales</taxon>
        <taxon>Alphaflexiviridae</taxon>
        <taxon>Potexvirus</taxon>
        <taxon>Potexvirus ecslilii</taxon>
    </lineage>
</organism>
<reference evidence="15" key="1">
    <citation type="submission" date="2017-11" db="EMBL/GenBank/DDBJ databases">
        <title>Complete genome sequence of Lily virus X isolated in Japan.</title>
        <authorList>
            <person name="Nijo T."/>
            <person name="Okano Y."/>
            <person name="Kondo M."/>
            <person name="Okuhara H."/>
            <person name="Sekimura H."/>
            <person name="Fujimoto Y."/>
            <person name="Hosoe N."/>
            <person name="Maejima K."/>
            <person name="Yamaji Y."/>
            <person name="Namba S."/>
        </authorList>
    </citation>
    <scope>NUCLEOTIDE SEQUENCE</scope>
    <source>
        <strain evidence="15">J</strain>
    </source>
</reference>
<name>A0A2Z5U6W1_LVX</name>
<sequence>MALISQALDRFTDVSLKAVIQEEQLQNLRTTLRQANTIMPYAASTSAATALESLGILTNPYSVSLHTHAACKAIENQLLAIVGRLLPQSPVTFYFLKRSKLNALGRNPRLKDVFNNATIEPRDFARYEPDTLREHLVAPTTPIVYISDTLHFLPMSFVASLFAHNPVVQTLYATVVLPPEALYKHPTQLPDIYSINYDYGGFQYIPGAHGGGAYHHEFSTLDWLKVGHILNKGSGEYVTCQMIESLGANHLMVFRRGKLLTPRVRTFRKDEYVLLPKLFHPKQANSSKPIAMTFAMQLLLYVKSIKEVTFRDVCAKIRQLIPTSELHRHQPDEIIHIANFFYFVGHRDAICHNHHLMDDGIITQGFHEIMARVKTVWEKVFGRSHFSQVIALLEWKTFTYSIEPETFTVDDKNPLAQLTNGEADPWQLPTVDDVGDNGDDEVELIEKLPCAPTTTPVAPATTTGDELPWSQCAHILQSCGFRGDQRQYKDGELIYPIESILQLPNEPCPKAPAGLISKLESLRRHAVLVTLSPARGHAFASDVKNNRIGMCTRNESTEWKKNFDTRVELGQRTIPVVVIHGAGGSGKSYAIQDFLRTQPHGYDKVGLVLPTVELRADWMAKIPKMSERHFRTYEKALIQHSPGTVVMDDYTKLPAGYIEAFCLFHPEVHTLILTGDPKQTSHHETNDQALIAHLEPAHVVFSPHCRYYLNATHRNRQDLANMLGVYSETSGVTRITCSSLVMGGWPIIAPSLAKKTCLTELGHRAYSYAGCQGLTTPSVQVLLDNNTPLCSPAAMYTTLSRARDAIHFINTGPDSREQWAKLDATPYLKTFLDLARGVAAQRVTPPAASEPAPVPPPVTHFPVENRDMLLEPLIAQLPDKYDRELRDSRHGYTNAIQTDDTVVQLFQHQQAKDEALLFQTIEARIKLATPADNEKEMLMKRDIGDILFLNYQKAMKLPVEPIPFSKELWQACREEVQDKYLQKPLANLINGKDRQSPDFPKDKVALFLKSQWVKKTEKIGAIKVKPGQTIASFMQDTVMVYGTMARYMRRIRRAYQPDNIFITCENTPEELNEWAMEKWCFRGNAHSNDFTAFDQSQDGAMLQFEVLKAKHHCIPPDIIESYIMLKTNAHIFLGTIAIMRMSGEGPTFDANTECAIAYHHTKYQVEQGTAQLYAGDDMAQDTTPILKPSFRLIADRIELKSKEVTHTQVPGEYATFCGWCITPKGIIKEPRKLFASLQLAKHIGKTAEVKTNYAHDLAHAYRLGDELQDVLTPDEAAFHQATVRDLVTMGGVDFQWHP</sequence>
<keyword evidence="8" id="KW-0378">Hydrolase</keyword>
<evidence type="ECO:0000259" key="14">
    <source>
        <dbReference type="PROSITE" id="PS51743"/>
    </source>
</evidence>
<dbReference type="EC" id="3.6.4.13" evidence="2"/>
<keyword evidence="7" id="KW-0547">Nucleotide-binding</keyword>
<dbReference type="PROSITE" id="PS50507">
    <property type="entry name" value="RDRP_SSRNA_POS"/>
    <property type="match status" value="1"/>
</dbReference>
<keyword evidence="4 15" id="KW-0696">RNA-directed RNA polymerase</keyword>
<proteinExistence type="predicted"/>
<dbReference type="SUPFAM" id="SSF56672">
    <property type="entry name" value="DNA/RNA polymerases"/>
    <property type="match status" value="1"/>
</dbReference>
<evidence type="ECO:0000256" key="7">
    <source>
        <dbReference type="ARBA" id="ARBA00022741"/>
    </source>
</evidence>
<dbReference type="Pfam" id="PF01443">
    <property type="entry name" value="Viral_helicase1"/>
    <property type="match status" value="1"/>
</dbReference>
<dbReference type="GO" id="GO:0003968">
    <property type="term" value="F:RNA-directed RNA polymerase activity"/>
    <property type="evidence" value="ECO:0007669"/>
    <property type="project" value="UniProtKB-KW"/>
</dbReference>
<feature type="domain" description="RdRp catalytic" evidence="12">
    <location>
        <begin position="1083"/>
        <end position="1190"/>
    </location>
</feature>
<comment type="function">
    <text evidence="11">RNA replication. The central part of this protein possibly functions as an ATP-binding helicase.</text>
</comment>
<evidence type="ECO:0000256" key="10">
    <source>
        <dbReference type="ARBA" id="ARBA00022953"/>
    </source>
</evidence>
<dbReference type="InterPro" id="IPR043502">
    <property type="entry name" value="DNA/RNA_pol_sf"/>
</dbReference>
<dbReference type="GO" id="GO:0003724">
    <property type="term" value="F:RNA helicase activity"/>
    <property type="evidence" value="ECO:0007669"/>
    <property type="project" value="UniProtKB-EC"/>
</dbReference>
<dbReference type="GO" id="GO:0016787">
    <property type="term" value="F:hydrolase activity"/>
    <property type="evidence" value="ECO:0007669"/>
    <property type="project" value="UniProtKB-KW"/>
</dbReference>
<dbReference type="InterPro" id="IPR002588">
    <property type="entry name" value="Alphavirus-like_MT_dom"/>
</dbReference>
<dbReference type="GO" id="GO:0006396">
    <property type="term" value="P:RNA processing"/>
    <property type="evidence" value="ECO:0007669"/>
    <property type="project" value="InterPro"/>
</dbReference>
<dbReference type="CDD" id="cd23246">
    <property type="entry name" value="Alphaflexiviridae_RdRp"/>
    <property type="match status" value="1"/>
</dbReference>
<dbReference type="InterPro" id="IPR007094">
    <property type="entry name" value="RNA-dir_pol_PSvirus"/>
</dbReference>
<keyword evidence="6" id="KW-0548">Nucleotidyltransferase</keyword>
<dbReference type="EMBL" id="LC335818">
    <property type="protein sequence ID" value="BBB06664.1"/>
    <property type="molecule type" value="Genomic_RNA"/>
</dbReference>
<feature type="domain" description="(+)RNA virus helicase C-terminal" evidence="13">
    <location>
        <begin position="548"/>
        <end position="843"/>
    </location>
</feature>
<dbReference type="GO" id="GO:0016556">
    <property type="term" value="P:mRNA modification"/>
    <property type="evidence" value="ECO:0007669"/>
    <property type="project" value="InterPro"/>
</dbReference>
<evidence type="ECO:0000256" key="11">
    <source>
        <dbReference type="ARBA" id="ARBA00025585"/>
    </source>
</evidence>
<accession>A0A2Z5U6W1</accession>
<dbReference type="EC" id="2.7.7.48" evidence="1"/>
<evidence type="ECO:0000256" key="9">
    <source>
        <dbReference type="ARBA" id="ARBA00022840"/>
    </source>
</evidence>
<dbReference type="InterPro" id="IPR027351">
    <property type="entry name" value="(+)RNA_virus_helicase_core_dom"/>
</dbReference>
<dbReference type="Pfam" id="PF00978">
    <property type="entry name" value="RdRP_2"/>
    <property type="match status" value="1"/>
</dbReference>
<evidence type="ECO:0000256" key="5">
    <source>
        <dbReference type="ARBA" id="ARBA00022679"/>
    </source>
</evidence>
<protein>
    <recommendedName>
        <fullName evidence="3">RNA replication protein</fullName>
        <ecNumber evidence="1">2.7.7.48</ecNumber>
        <ecNumber evidence="2">3.6.4.13</ecNumber>
    </recommendedName>
</protein>